<evidence type="ECO:0000256" key="6">
    <source>
        <dbReference type="PROSITE-ProRule" id="PRU00169"/>
    </source>
</evidence>
<dbReference type="Proteomes" id="UP000236151">
    <property type="component" value="Unassembled WGS sequence"/>
</dbReference>
<dbReference type="SMART" id="SM00448">
    <property type="entry name" value="REC"/>
    <property type="match status" value="1"/>
</dbReference>
<evidence type="ECO:0000313" key="9">
    <source>
        <dbReference type="EMBL" id="PNU01205.1"/>
    </source>
</evidence>
<keyword evidence="2" id="KW-0805">Transcription regulation</keyword>
<gene>
    <name evidence="9" type="ORF">CDQ84_02135</name>
</gene>
<evidence type="ECO:0000259" key="8">
    <source>
        <dbReference type="PROSITE" id="PS50110"/>
    </source>
</evidence>
<dbReference type="SUPFAM" id="SSF52172">
    <property type="entry name" value="CheY-like"/>
    <property type="match status" value="1"/>
</dbReference>
<dbReference type="PROSITE" id="PS00041">
    <property type="entry name" value="HTH_ARAC_FAMILY_1"/>
    <property type="match status" value="1"/>
</dbReference>
<dbReference type="GO" id="GO:0000160">
    <property type="term" value="P:phosphorelay signal transduction system"/>
    <property type="evidence" value="ECO:0007669"/>
    <property type="project" value="InterPro"/>
</dbReference>
<dbReference type="RefSeq" id="WP_103080063.1">
    <property type="nucleotide sequence ID" value="NZ_CP021850.1"/>
</dbReference>
<keyword evidence="4" id="KW-0804">Transcription</keyword>
<dbReference type="InterPro" id="IPR001789">
    <property type="entry name" value="Sig_transdc_resp-reg_receiver"/>
</dbReference>
<dbReference type="SUPFAM" id="SSF46689">
    <property type="entry name" value="Homeodomain-like"/>
    <property type="match status" value="2"/>
</dbReference>
<dbReference type="InterPro" id="IPR018062">
    <property type="entry name" value="HTH_AraC-typ_CS"/>
</dbReference>
<feature type="domain" description="Response regulatory" evidence="8">
    <location>
        <begin position="4"/>
        <end position="120"/>
    </location>
</feature>
<evidence type="ECO:0000256" key="4">
    <source>
        <dbReference type="ARBA" id="ARBA00023163"/>
    </source>
</evidence>
<dbReference type="InterPro" id="IPR018060">
    <property type="entry name" value="HTH_AraC"/>
</dbReference>
<sequence>MFERIIIADDETAHLEGMKTIVSQICPETEVLIAKNGLEALEILRQKPAELIMCDIRMPIMDGIELLRIASSEFPQTKFVMISAYKDFEYAQKAIEYQAVEYIVKPFRVSDLRETINKVARGREAEKAKDLLLSDYYRLSEVLQKQEDSKLLQSLLEGRLSEQERAKLRCADRLCNHGVVACLYWEAPGSRNADISYETLEALIGKINTKSILVYDAKPINEAILIIPNQSPDTIRHKLENFIVEIREDLKLELYAGISLNASCLLEKASEAYSQAYEALSYRFYYSQGRVLLYEKLCTSLELALPSLSRIEQQIRDAVHKCDSKAACNEIRRMKEQLMHDPPYYPGKVRNRVSSFVVSIINSFEGSVLYREFEDLQNSAYMKYSRCNSFDELFSISEELLLLCVHLKSHISKAQSTDLIDSCIAYIEQHLNEELSLKEIADRFHFNPNYLSALIKKRTGLSYSSYLLSLRMQKACSLLSKTNDRIKDISLRVGFSDCSYFNRVFRRENGISPQQYRRKYRRW</sequence>
<comment type="caution">
    <text evidence="9">The sequence shown here is derived from an EMBL/GenBank/DDBJ whole genome shotgun (WGS) entry which is preliminary data.</text>
</comment>
<dbReference type="GO" id="GO:0043565">
    <property type="term" value="F:sequence-specific DNA binding"/>
    <property type="evidence" value="ECO:0007669"/>
    <property type="project" value="InterPro"/>
</dbReference>
<accession>A0A2K2FQZ2</accession>
<dbReference type="PRINTS" id="PR00032">
    <property type="entry name" value="HTHARAC"/>
</dbReference>
<dbReference type="InterPro" id="IPR011006">
    <property type="entry name" value="CheY-like_superfamily"/>
</dbReference>
<evidence type="ECO:0000256" key="1">
    <source>
        <dbReference type="ARBA" id="ARBA00018672"/>
    </source>
</evidence>
<keyword evidence="10" id="KW-1185">Reference proteome</keyword>
<dbReference type="Pfam" id="PF00072">
    <property type="entry name" value="Response_reg"/>
    <property type="match status" value="1"/>
</dbReference>
<evidence type="ECO:0000256" key="5">
    <source>
        <dbReference type="ARBA" id="ARBA00024867"/>
    </source>
</evidence>
<feature type="modified residue" description="4-aspartylphosphate" evidence="6">
    <location>
        <position position="55"/>
    </location>
</feature>
<dbReference type="PANTHER" id="PTHR43280:SF2">
    <property type="entry name" value="HTH-TYPE TRANSCRIPTIONAL REGULATOR EXSA"/>
    <property type="match status" value="1"/>
</dbReference>
<protein>
    <recommendedName>
        <fullName evidence="1">Stage 0 sporulation protein A homolog</fullName>
    </recommendedName>
</protein>
<keyword evidence="6" id="KW-0597">Phosphoprotein</keyword>
<dbReference type="AlphaFoldDB" id="A0A2K2FQZ2"/>
<evidence type="ECO:0000259" key="7">
    <source>
        <dbReference type="PROSITE" id="PS01124"/>
    </source>
</evidence>
<dbReference type="Gene3D" id="1.10.10.60">
    <property type="entry name" value="Homeodomain-like"/>
    <property type="match status" value="2"/>
</dbReference>
<evidence type="ECO:0000256" key="2">
    <source>
        <dbReference type="ARBA" id="ARBA00023015"/>
    </source>
</evidence>
<dbReference type="OrthoDB" id="324626at2"/>
<dbReference type="InterPro" id="IPR009057">
    <property type="entry name" value="Homeodomain-like_sf"/>
</dbReference>
<evidence type="ECO:0000313" key="10">
    <source>
        <dbReference type="Proteomes" id="UP000236151"/>
    </source>
</evidence>
<dbReference type="SMART" id="SM00342">
    <property type="entry name" value="HTH_ARAC"/>
    <property type="match status" value="1"/>
</dbReference>
<dbReference type="PANTHER" id="PTHR43280">
    <property type="entry name" value="ARAC-FAMILY TRANSCRIPTIONAL REGULATOR"/>
    <property type="match status" value="1"/>
</dbReference>
<feature type="domain" description="HTH araC/xylS-type" evidence="7">
    <location>
        <begin position="421"/>
        <end position="519"/>
    </location>
</feature>
<proteinExistence type="predicted"/>
<dbReference type="CDD" id="cd17536">
    <property type="entry name" value="REC_YesN-like"/>
    <property type="match status" value="1"/>
</dbReference>
<organism evidence="9 10">
    <name type="scientific">Clostridium thermosuccinogenes</name>
    <dbReference type="NCBI Taxonomy" id="84032"/>
    <lineage>
        <taxon>Bacteria</taxon>
        <taxon>Bacillati</taxon>
        <taxon>Bacillota</taxon>
        <taxon>Clostridia</taxon>
        <taxon>Eubacteriales</taxon>
        <taxon>Clostridiaceae</taxon>
        <taxon>Clostridium</taxon>
    </lineage>
</organism>
<comment type="function">
    <text evidence="5">May play the central regulatory role in sporulation. It may be an element of the effector pathway responsible for the activation of sporulation genes in response to nutritional stress. Spo0A may act in concert with spo0H (a sigma factor) to control the expression of some genes that are critical to the sporulation process.</text>
</comment>
<evidence type="ECO:0000256" key="3">
    <source>
        <dbReference type="ARBA" id="ARBA00023125"/>
    </source>
</evidence>
<name>A0A2K2FQZ2_9CLOT</name>
<keyword evidence="3" id="KW-0238">DNA-binding</keyword>
<dbReference type="GO" id="GO:0003700">
    <property type="term" value="F:DNA-binding transcription factor activity"/>
    <property type="evidence" value="ECO:0007669"/>
    <property type="project" value="InterPro"/>
</dbReference>
<dbReference type="EMBL" id="NIOJ01000003">
    <property type="protein sequence ID" value="PNU01205.1"/>
    <property type="molecule type" value="Genomic_DNA"/>
</dbReference>
<dbReference type="PROSITE" id="PS50110">
    <property type="entry name" value="RESPONSE_REGULATORY"/>
    <property type="match status" value="1"/>
</dbReference>
<dbReference type="Gene3D" id="3.40.50.2300">
    <property type="match status" value="1"/>
</dbReference>
<dbReference type="InterPro" id="IPR020449">
    <property type="entry name" value="Tscrpt_reg_AraC-type_HTH"/>
</dbReference>
<dbReference type="PROSITE" id="PS01124">
    <property type="entry name" value="HTH_ARAC_FAMILY_2"/>
    <property type="match status" value="1"/>
</dbReference>
<dbReference type="Pfam" id="PF12833">
    <property type="entry name" value="HTH_18"/>
    <property type="match status" value="1"/>
</dbReference>
<dbReference type="KEGG" id="cthd:CDO33_11055"/>
<reference evidence="10" key="1">
    <citation type="submission" date="2017-06" db="EMBL/GenBank/DDBJ databases">
        <title>Investigating the central metabolism of Clostridium thermosuccinogenes.</title>
        <authorList>
            <person name="Koendjbiharie J.G."/>
            <person name="Van Kranenburg R."/>
            <person name="Vriesendorp B."/>
        </authorList>
    </citation>
    <scope>NUCLEOTIDE SEQUENCE [LARGE SCALE GENOMIC DNA]</scope>
    <source>
        <strain evidence="10">DSM 5806</strain>
    </source>
</reference>